<dbReference type="Gramene" id="TraesCS3B03G0914200.1">
    <property type="protein sequence ID" value="TraesCS3B03G0914200.1.CDS1"/>
    <property type="gene ID" value="TraesCS3B03G0914200"/>
</dbReference>
<evidence type="ECO:0000313" key="6">
    <source>
        <dbReference type="Proteomes" id="UP000019116"/>
    </source>
</evidence>
<dbReference type="SMART" id="SM00338">
    <property type="entry name" value="BRLZ"/>
    <property type="match status" value="1"/>
</dbReference>
<dbReference type="Pfam" id="PF07716">
    <property type="entry name" value="bZIP_2"/>
    <property type="match status" value="1"/>
</dbReference>
<dbReference type="RefSeq" id="XP_044344962.1">
    <property type="nucleotide sequence ID" value="XM_044489027.1"/>
</dbReference>
<evidence type="ECO:0000256" key="1">
    <source>
        <dbReference type="ARBA" id="ARBA00023015"/>
    </source>
</evidence>
<proteinExistence type="predicted"/>
<dbReference type="GO" id="GO:0006357">
    <property type="term" value="P:regulation of transcription by RNA polymerase II"/>
    <property type="evidence" value="ECO:0000318"/>
    <property type="project" value="GO_Central"/>
</dbReference>
<reference evidence="5" key="1">
    <citation type="submission" date="2018-08" db="EMBL/GenBank/DDBJ databases">
        <authorList>
            <person name="Rossello M."/>
        </authorList>
    </citation>
    <scope>NUCLEOTIDE SEQUENCE [LARGE SCALE GENOMIC DNA]</scope>
    <source>
        <strain evidence="5">cv. Chinese Spring</strain>
    </source>
</reference>
<evidence type="ECO:0000256" key="3">
    <source>
        <dbReference type="SAM" id="Coils"/>
    </source>
</evidence>
<dbReference type="PaxDb" id="4565-Traes_3B_34C2CD876.2"/>
<keyword evidence="1" id="KW-0805">Transcription regulation</keyword>
<evidence type="ECO:0000259" key="4">
    <source>
        <dbReference type="PROSITE" id="PS50217"/>
    </source>
</evidence>
<keyword evidence="3" id="KW-0175">Coiled coil</keyword>
<dbReference type="SMR" id="A0A3B6FVE9"/>
<dbReference type="GO" id="GO:0000981">
    <property type="term" value="F:DNA-binding transcription factor activity, RNA polymerase II-specific"/>
    <property type="evidence" value="ECO:0000318"/>
    <property type="project" value="GO_Central"/>
</dbReference>
<gene>
    <name evidence="5" type="primary">LOC123065814</name>
</gene>
<sequence length="253" mass="27398">MEQARVTSSRVFELFFGAFVRLPQLLIIGGESSLLAHFVTMDDGLYLPIPNHLLFPYPEISHGFDEFLACTHTHTCNGLSWSAAAHAHTCLHAHTQVIASGEDHAEHDQLRNLRKPLGNREAVRKYRQKKKAHAAFLEEEVKKLRAANQQLLRRLQGHAALEAEVARLTGLLLDVRGKIDAAEIGGLPFEERCSFGSVVSTAAEPTAPCFDSGSAEVPAAWEACEIDGGGIVSGELGVPEVVDAVASFVNSPA</sequence>
<dbReference type="GO" id="GO:0000978">
    <property type="term" value="F:RNA polymerase II cis-regulatory region sequence-specific DNA binding"/>
    <property type="evidence" value="ECO:0000318"/>
    <property type="project" value="GO_Central"/>
</dbReference>
<dbReference type="PANTHER" id="PTHR23334">
    <property type="entry name" value="CCAAT/ENHANCER BINDING PROTEIN"/>
    <property type="match status" value="1"/>
</dbReference>
<keyword evidence="2" id="KW-0804">Transcription</keyword>
<dbReference type="GO" id="GO:0006351">
    <property type="term" value="P:DNA-templated transcription"/>
    <property type="evidence" value="ECO:0007669"/>
    <property type="project" value="InterPro"/>
</dbReference>
<dbReference type="Proteomes" id="UP000019116">
    <property type="component" value="Chromosome 3B"/>
</dbReference>
<dbReference type="GeneID" id="123065814"/>
<protein>
    <recommendedName>
        <fullName evidence="4">BZIP domain-containing protein</fullName>
    </recommendedName>
</protein>
<evidence type="ECO:0000313" key="5">
    <source>
        <dbReference type="EnsemblPlants" id="TraesCS3B02G360900.1.cds1"/>
    </source>
</evidence>
<feature type="coiled-coil region" evidence="3">
    <location>
        <begin position="127"/>
        <end position="154"/>
    </location>
</feature>
<dbReference type="OMA" id="AWEACEI"/>
<dbReference type="EnsemblPlants" id="TraesCS3B02G360900.1">
    <property type="protein sequence ID" value="TraesCS3B02G360900.1.cds1"/>
    <property type="gene ID" value="TraesCS3B02G360900"/>
</dbReference>
<feature type="domain" description="BZIP" evidence="4">
    <location>
        <begin position="109"/>
        <end position="156"/>
    </location>
</feature>
<dbReference type="Gramene" id="TraesCS3B02G360900.1">
    <property type="protein sequence ID" value="TraesCS3B02G360900.1.cds1"/>
    <property type="gene ID" value="TraesCS3B02G360900"/>
</dbReference>
<dbReference type="PROSITE" id="PS50217">
    <property type="entry name" value="BZIP"/>
    <property type="match status" value="1"/>
</dbReference>
<name>A0A3B6FVE9_WHEAT</name>
<dbReference type="InterPro" id="IPR031106">
    <property type="entry name" value="C/EBP"/>
</dbReference>
<dbReference type="CDD" id="cd14686">
    <property type="entry name" value="bZIP"/>
    <property type="match status" value="1"/>
</dbReference>
<accession>A0A3B6FVE9</accession>
<dbReference type="Gramene" id="TraesCAD_scaffold_036631_01G000200.1">
    <property type="protein sequence ID" value="TraesCAD_scaffold_036631_01G000200.1"/>
    <property type="gene ID" value="TraesCAD_scaffold_036631_01G000200"/>
</dbReference>
<dbReference type="Gene3D" id="1.20.5.170">
    <property type="match status" value="1"/>
</dbReference>
<dbReference type="SUPFAM" id="SSF57959">
    <property type="entry name" value="Leucine zipper domain"/>
    <property type="match status" value="1"/>
</dbReference>
<keyword evidence="6" id="KW-1185">Reference proteome</keyword>
<dbReference type="InterPro" id="IPR004827">
    <property type="entry name" value="bZIP"/>
</dbReference>
<organism evidence="5">
    <name type="scientific">Triticum aestivum</name>
    <name type="common">Wheat</name>
    <dbReference type="NCBI Taxonomy" id="4565"/>
    <lineage>
        <taxon>Eukaryota</taxon>
        <taxon>Viridiplantae</taxon>
        <taxon>Streptophyta</taxon>
        <taxon>Embryophyta</taxon>
        <taxon>Tracheophyta</taxon>
        <taxon>Spermatophyta</taxon>
        <taxon>Magnoliopsida</taxon>
        <taxon>Liliopsida</taxon>
        <taxon>Poales</taxon>
        <taxon>Poaceae</taxon>
        <taxon>BOP clade</taxon>
        <taxon>Pooideae</taxon>
        <taxon>Triticodae</taxon>
        <taxon>Triticeae</taxon>
        <taxon>Triticinae</taxon>
        <taxon>Triticum</taxon>
    </lineage>
</organism>
<dbReference type="Gramene" id="TraesCLE_scaffold_017013_01G000300.1">
    <property type="protein sequence ID" value="TraesCLE_scaffold_017013_01G000300.1"/>
    <property type="gene ID" value="TraesCLE_scaffold_017013_01G000300"/>
</dbReference>
<dbReference type="PANTHER" id="PTHR23334:SF20">
    <property type="entry name" value="BASIC LEUCINE ZIPPER 24"/>
    <property type="match status" value="1"/>
</dbReference>
<evidence type="ECO:0000256" key="2">
    <source>
        <dbReference type="ARBA" id="ARBA00023163"/>
    </source>
</evidence>
<reference evidence="5" key="2">
    <citation type="submission" date="2018-10" db="UniProtKB">
        <authorList>
            <consortium name="EnsemblPlants"/>
        </authorList>
    </citation>
    <scope>IDENTIFICATION</scope>
</reference>
<dbReference type="OrthoDB" id="1918304at2759"/>
<dbReference type="AlphaFoldDB" id="A0A3B6FVE9"/>
<dbReference type="InterPro" id="IPR046347">
    <property type="entry name" value="bZIP_sf"/>
</dbReference>